<name>A0A8S5M575_9CAUD</name>
<dbReference type="EMBL" id="BK014822">
    <property type="protein sequence ID" value="DAD77288.1"/>
    <property type="molecule type" value="Genomic_DNA"/>
</dbReference>
<sequence length="103" mass="10923">MYAVKKDGAFAGYADSVVLIRLHGNGCYVPCEEAEAEGFCAKMAVALTDEDGKEYQALSDTVFRLAGKLLKGTEPEGSYEEMGAAIPLTDAENAINILLGVSE</sequence>
<reference evidence="1" key="1">
    <citation type="journal article" date="2021" name="Proc. Natl. Acad. Sci. U.S.A.">
        <title>A Catalog of Tens of Thousands of Viruses from Human Metagenomes Reveals Hidden Associations with Chronic Diseases.</title>
        <authorList>
            <person name="Tisza M.J."/>
            <person name="Buck C.B."/>
        </authorList>
    </citation>
    <scope>NUCLEOTIDE SEQUENCE</scope>
    <source>
        <strain evidence="1">CtEQg15</strain>
    </source>
</reference>
<accession>A0A8S5M575</accession>
<evidence type="ECO:0000313" key="1">
    <source>
        <dbReference type="EMBL" id="DAD77288.1"/>
    </source>
</evidence>
<proteinExistence type="predicted"/>
<protein>
    <submittedName>
        <fullName evidence="1">Uncharacterized protein</fullName>
    </submittedName>
</protein>
<organism evidence="1">
    <name type="scientific">Siphoviridae sp. ctEQg15</name>
    <dbReference type="NCBI Taxonomy" id="2826205"/>
    <lineage>
        <taxon>Viruses</taxon>
        <taxon>Duplodnaviria</taxon>
        <taxon>Heunggongvirae</taxon>
        <taxon>Uroviricota</taxon>
        <taxon>Caudoviricetes</taxon>
    </lineage>
</organism>